<dbReference type="Proteomes" id="UP001295423">
    <property type="component" value="Unassembled WGS sequence"/>
</dbReference>
<dbReference type="SUPFAM" id="SSF52540">
    <property type="entry name" value="P-loop containing nucleoside triphosphate hydrolases"/>
    <property type="match status" value="1"/>
</dbReference>
<accession>A0AAD2FHY9</accession>
<dbReference type="PANTHER" id="PTHR43681:SF1">
    <property type="entry name" value="SARCALUMENIN"/>
    <property type="match status" value="1"/>
</dbReference>
<gene>
    <name evidence="2" type="ORF">CYCCA115_LOCUS7052</name>
</gene>
<dbReference type="PANTHER" id="PTHR43681">
    <property type="entry name" value="TRANSMEMBRANE GTPASE FZO"/>
    <property type="match status" value="1"/>
</dbReference>
<evidence type="ECO:0000313" key="3">
    <source>
        <dbReference type="Proteomes" id="UP001295423"/>
    </source>
</evidence>
<proteinExistence type="predicted"/>
<dbReference type="EMBL" id="CAKOGP040000890">
    <property type="protein sequence ID" value="CAJ1940458.1"/>
    <property type="molecule type" value="Genomic_DNA"/>
</dbReference>
<name>A0AAD2FHY9_9STRA</name>
<dbReference type="AlphaFoldDB" id="A0AAD2FHY9"/>
<dbReference type="InterPro" id="IPR051943">
    <property type="entry name" value="TRAFAC_Dynamin-like_GTPase"/>
</dbReference>
<dbReference type="InterPro" id="IPR045063">
    <property type="entry name" value="Dynamin_N"/>
</dbReference>
<protein>
    <recommendedName>
        <fullName evidence="1">Dynamin N-terminal domain-containing protein</fullName>
    </recommendedName>
</protein>
<dbReference type="Gene3D" id="3.40.50.300">
    <property type="entry name" value="P-loop containing nucleotide triphosphate hydrolases"/>
    <property type="match status" value="1"/>
</dbReference>
<organism evidence="2 3">
    <name type="scientific">Cylindrotheca closterium</name>
    <dbReference type="NCBI Taxonomy" id="2856"/>
    <lineage>
        <taxon>Eukaryota</taxon>
        <taxon>Sar</taxon>
        <taxon>Stramenopiles</taxon>
        <taxon>Ochrophyta</taxon>
        <taxon>Bacillariophyta</taxon>
        <taxon>Bacillariophyceae</taxon>
        <taxon>Bacillariophycidae</taxon>
        <taxon>Bacillariales</taxon>
        <taxon>Bacillariaceae</taxon>
        <taxon>Cylindrotheca</taxon>
    </lineage>
</organism>
<feature type="domain" description="Dynamin N-terminal" evidence="1">
    <location>
        <begin position="56"/>
        <end position="219"/>
    </location>
</feature>
<keyword evidence="3" id="KW-1185">Reference proteome</keyword>
<comment type="caution">
    <text evidence="2">The sequence shown here is derived from an EMBL/GenBank/DDBJ whole genome shotgun (WGS) entry which is preliminary data.</text>
</comment>
<sequence length="465" mass="51871">MDSQDSEATLGSKRSESQEVLEQCSRLYDSLTSLNDRLGGVAISSPTDRGTKLPYVLLVGNHSSGKSSFINYVLKRNIQTAGVAPTDDKFTVIAPGAEDKDSDGPTLVGDPDMGFASLRRFGPTLIHHTQLKQRDSHLDFMLVDSPGMIDAPVNLNQKGNNVMDRGYDFPGVVRWLSQRADIVMLFFDPDKPGTTGETMDVLLRCLSGIDHKLIIILNKADQFYKIHDFARAYGSLCWNLSKVIPRKDLPPIYTMSLPNDQNQTSTLAESLRDLEHTRDEVVQQVMQAPKRRIDNVITNLFDSTSMLILYSKIWNDVVSRFVREWRSCRLQEAGWSLVGGAGFGGLNYLAIDPMIQGGVFGGSILSVGALFWYHQTYLQRMQDDLTSLEALSSSFQRTHALQVHDGDEFTASLYQRSRVSLQSALKNEFASGGKLPTVSESELQRLQSILDDEIPLLRRLANDSR</sequence>
<reference evidence="2" key="1">
    <citation type="submission" date="2023-08" db="EMBL/GenBank/DDBJ databases">
        <authorList>
            <person name="Audoor S."/>
            <person name="Bilcke G."/>
        </authorList>
    </citation>
    <scope>NUCLEOTIDE SEQUENCE</scope>
</reference>
<dbReference type="Pfam" id="PF00350">
    <property type="entry name" value="Dynamin_N"/>
    <property type="match status" value="1"/>
</dbReference>
<evidence type="ECO:0000259" key="1">
    <source>
        <dbReference type="Pfam" id="PF00350"/>
    </source>
</evidence>
<dbReference type="InterPro" id="IPR027417">
    <property type="entry name" value="P-loop_NTPase"/>
</dbReference>
<evidence type="ECO:0000313" key="2">
    <source>
        <dbReference type="EMBL" id="CAJ1940458.1"/>
    </source>
</evidence>